<dbReference type="VEuPathDB" id="FungiDB:P170DRAFT_357447"/>
<evidence type="ECO:0000256" key="2">
    <source>
        <dbReference type="ARBA" id="ARBA00023125"/>
    </source>
</evidence>
<evidence type="ECO:0000256" key="4">
    <source>
        <dbReference type="ARBA" id="ARBA00023242"/>
    </source>
</evidence>
<dbReference type="CDD" id="cd00067">
    <property type="entry name" value="GAL4"/>
    <property type="match status" value="1"/>
</dbReference>
<dbReference type="PANTHER" id="PTHR37540:SF5">
    <property type="entry name" value="TRANSCRIPTION FACTOR DOMAIN-CONTAINING PROTEIN"/>
    <property type="match status" value="1"/>
</dbReference>
<dbReference type="PROSITE" id="PS00463">
    <property type="entry name" value="ZN2_CY6_FUNGAL_1"/>
    <property type="match status" value="1"/>
</dbReference>
<reference evidence="6 7" key="1">
    <citation type="submission" date="2016-12" db="EMBL/GenBank/DDBJ databases">
        <title>The genomes of Aspergillus section Nigri reveals drivers in fungal speciation.</title>
        <authorList>
            <consortium name="DOE Joint Genome Institute"/>
            <person name="Vesth T.C."/>
            <person name="Nybo J."/>
            <person name="Theobald S."/>
            <person name="Brandl J."/>
            <person name="Frisvad J.C."/>
            <person name="Nielsen K.F."/>
            <person name="Lyhne E.K."/>
            <person name="Kogle M.E."/>
            <person name="Kuo A."/>
            <person name="Riley R."/>
            <person name="Clum A."/>
            <person name="Nolan M."/>
            <person name="Lipzen A."/>
            <person name="Salamov A."/>
            <person name="Henrissat B."/>
            <person name="Wiebenga A."/>
            <person name="De Vries R.P."/>
            <person name="Grigoriev I.V."/>
            <person name="Mortensen U.H."/>
            <person name="Andersen M.R."/>
            <person name="Baker S.E."/>
        </authorList>
    </citation>
    <scope>NUCLEOTIDE SEQUENCE [LARGE SCALE GENOMIC DNA]</scope>
    <source>
        <strain evidence="6 7">IBT 23096</strain>
    </source>
</reference>
<dbReference type="InterPro" id="IPR036864">
    <property type="entry name" value="Zn2-C6_fun-type_DNA-bd_sf"/>
</dbReference>
<evidence type="ECO:0000313" key="6">
    <source>
        <dbReference type="EMBL" id="PLB49120.1"/>
    </source>
</evidence>
<dbReference type="SUPFAM" id="SSF57701">
    <property type="entry name" value="Zn2/Cys6 DNA-binding domain"/>
    <property type="match status" value="1"/>
</dbReference>
<dbReference type="Pfam" id="PF00172">
    <property type="entry name" value="Zn_clus"/>
    <property type="match status" value="1"/>
</dbReference>
<evidence type="ECO:0000256" key="3">
    <source>
        <dbReference type="ARBA" id="ARBA00023163"/>
    </source>
</evidence>
<dbReference type="SMART" id="SM00066">
    <property type="entry name" value="GAL4"/>
    <property type="match status" value="1"/>
</dbReference>
<name>A0A2I2G8A6_9EURO</name>
<dbReference type="GeneID" id="36551919"/>
<dbReference type="PROSITE" id="PS50048">
    <property type="entry name" value="ZN2_CY6_FUNGAL_2"/>
    <property type="match status" value="1"/>
</dbReference>
<evidence type="ECO:0000256" key="1">
    <source>
        <dbReference type="ARBA" id="ARBA00023015"/>
    </source>
</evidence>
<dbReference type="Gene3D" id="4.10.240.10">
    <property type="entry name" value="Zn(2)-C6 fungal-type DNA-binding domain"/>
    <property type="match status" value="1"/>
</dbReference>
<dbReference type="GO" id="GO:0009893">
    <property type="term" value="P:positive regulation of metabolic process"/>
    <property type="evidence" value="ECO:0007669"/>
    <property type="project" value="UniProtKB-ARBA"/>
</dbReference>
<dbReference type="InterPro" id="IPR001138">
    <property type="entry name" value="Zn2Cys6_DnaBD"/>
</dbReference>
<feature type="domain" description="Zn(2)-C6 fungal-type" evidence="5">
    <location>
        <begin position="8"/>
        <end position="38"/>
    </location>
</feature>
<dbReference type="RefSeq" id="XP_024704422.1">
    <property type="nucleotide sequence ID" value="XM_024844219.1"/>
</dbReference>
<dbReference type="GO" id="GO:0000981">
    <property type="term" value="F:DNA-binding transcription factor activity, RNA polymerase II-specific"/>
    <property type="evidence" value="ECO:0007669"/>
    <property type="project" value="InterPro"/>
</dbReference>
<keyword evidence="7" id="KW-1185">Reference proteome</keyword>
<keyword evidence="3" id="KW-0804">Transcription</keyword>
<proteinExistence type="predicted"/>
<keyword evidence="1" id="KW-0805">Transcription regulation</keyword>
<dbReference type="PANTHER" id="PTHR37540">
    <property type="entry name" value="TRANSCRIPTION FACTOR (ACR-2), PUTATIVE-RELATED-RELATED"/>
    <property type="match status" value="1"/>
</dbReference>
<dbReference type="STRING" id="1392250.A0A2I2G8A6"/>
<evidence type="ECO:0000313" key="7">
    <source>
        <dbReference type="Proteomes" id="UP000234275"/>
    </source>
</evidence>
<accession>A0A2I2G8A6</accession>
<organism evidence="6 7">
    <name type="scientific">Aspergillus steynii IBT 23096</name>
    <dbReference type="NCBI Taxonomy" id="1392250"/>
    <lineage>
        <taxon>Eukaryota</taxon>
        <taxon>Fungi</taxon>
        <taxon>Dikarya</taxon>
        <taxon>Ascomycota</taxon>
        <taxon>Pezizomycotina</taxon>
        <taxon>Eurotiomycetes</taxon>
        <taxon>Eurotiomycetidae</taxon>
        <taxon>Eurotiales</taxon>
        <taxon>Aspergillaceae</taxon>
        <taxon>Aspergillus</taxon>
        <taxon>Aspergillus subgen. Circumdati</taxon>
    </lineage>
</organism>
<keyword evidence="2" id="KW-0238">DNA-binding</keyword>
<dbReference type="InterPro" id="IPR021858">
    <property type="entry name" value="Fun_TF"/>
</dbReference>
<dbReference type="EMBL" id="MSFO01000004">
    <property type="protein sequence ID" value="PLB49120.1"/>
    <property type="molecule type" value="Genomic_DNA"/>
</dbReference>
<dbReference type="GO" id="GO:0008270">
    <property type="term" value="F:zinc ion binding"/>
    <property type="evidence" value="ECO:0007669"/>
    <property type="project" value="InterPro"/>
</dbReference>
<gene>
    <name evidence="6" type="ORF">P170DRAFT_357447</name>
</gene>
<dbReference type="OrthoDB" id="5376287at2759"/>
<comment type="caution">
    <text evidence="6">The sequence shown here is derived from an EMBL/GenBank/DDBJ whole genome shotgun (WGS) entry which is preliminary data.</text>
</comment>
<dbReference type="AlphaFoldDB" id="A0A2I2G8A6"/>
<sequence length="512" mass="57192">MRQTLRRSCAACAKAKHSCDLRTPRCSRCVKRQVQCIYANEPLSAPPAAPGRGDGGSLGPVEGLGALTTYRFGSLDPFDSYPQTRLPRERVQRLIHSFVHKIAFQYYPLDLNPTSNPFLISWWPLALGDPALFHVSLQTACLDEELLAQKGFQASEILMADSVALLRRKVQEPSLAVQDGTMNSVITLAAIEFGKGNIKVSEMHVDGVKKLIDMRGGINSVRQTSPLTARMVSWVSMIVTGRPQFDTQDDLGTGDGIPPIPEWQLDSTTHDDLSDLGTIEVDDAVKNVLIRLRNAFGRAQQIPLPSTRLHDLTCFVVHRLLLSVPNLTDSQLSPSPITECIRYATVLYMFAIQGPLYFSHAVILNMIVTRLMDNLKQLDLTGSVHDDSLDTWFFAIGMVASTGTPQYQWFMNRAKALTASLQISDWSDVFTRVKNVLWLELPQGEDTFRPHWETVLHMTDSMSPDVMMCFSPGSVYGVPSHIPAWYPDYPDYSTDESQPLPTEEKWDMDMVS</sequence>
<dbReference type="GO" id="GO:0003677">
    <property type="term" value="F:DNA binding"/>
    <property type="evidence" value="ECO:0007669"/>
    <property type="project" value="UniProtKB-KW"/>
</dbReference>
<protein>
    <recommendedName>
        <fullName evidence="5">Zn(2)-C6 fungal-type domain-containing protein</fullName>
    </recommendedName>
</protein>
<keyword evidence="4" id="KW-0539">Nucleus</keyword>
<dbReference type="Proteomes" id="UP000234275">
    <property type="component" value="Unassembled WGS sequence"/>
</dbReference>
<dbReference type="Pfam" id="PF11951">
    <property type="entry name" value="Fungal_trans_2"/>
    <property type="match status" value="1"/>
</dbReference>
<evidence type="ECO:0000259" key="5">
    <source>
        <dbReference type="PROSITE" id="PS50048"/>
    </source>
</evidence>